<accession>A0ABV4K1P6</accession>
<dbReference type="PROSITE" id="PS50844">
    <property type="entry name" value="AFP_LIKE"/>
    <property type="match status" value="1"/>
</dbReference>
<dbReference type="Gene3D" id="3.90.1210.10">
    <property type="entry name" value="Antifreeze-like/N-acetylneuraminic acid synthase C-terminal domain"/>
    <property type="match status" value="1"/>
</dbReference>
<dbReference type="InterPro" id="IPR013132">
    <property type="entry name" value="PseI/NeuA/B-like_N"/>
</dbReference>
<protein>
    <submittedName>
        <fullName evidence="2">N-acetylneuraminate synthase</fullName>
        <ecNumber evidence="2">2.5.1.56</ecNumber>
    </submittedName>
</protein>
<sequence>MQREPIFIIAEAGVNHNGDMALARQLIDRAAEAGADAVKFQTFRAEEIVTGSAQKADYQKAVSGAGESQFEMLKKLELDVNAHTLLMDHCRARCIAFLSTPFDAQSLDMLIDMGVPVIKVPSGEITNLPYLRRVGAKGLPVILSTGMATLDEVRDAVTVLTRAGTPTARITVLHCNTQYPTPMADANLRAMATLAETFPECRVGYSDHTPGITCAVAAAAMGATVIEKHFTLDKTLPGPDHAASMDPSELTDMVRSVREVELALGDGVKQPSPSERANIDIARRFLVAAAPIKAGETFSEANVAARRTGCGGVSPMRWDEVMGLPAKRDFQPGEGIEL</sequence>
<dbReference type="InterPro" id="IPR013785">
    <property type="entry name" value="Aldolase_TIM"/>
</dbReference>
<dbReference type="SUPFAM" id="SSF51569">
    <property type="entry name" value="Aldolase"/>
    <property type="match status" value="1"/>
</dbReference>
<organism evidence="2 3">
    <name type="scientific">Pseudodesulfovibrio karagichevae</name>
    <dbReference type="NCBI Taxonomy" id="3239305"/>
    <lineage>
        <taxon>Bacteria</taxon>
        <taxon>Pseudomonadati</taxon>
        <taxon>Thermodesulfobacteriota</taxon>
        <taxon>Desulfovibrionia</taxon>
        <taxon>Desulfovibrionales</taxon>
        <taxon>Desulfovibrionaceae</taxon>
    </lineage>
</organism>
<dbReference type="Pfam" id="PF08666">
    <property type="entry name" value="SAF"/>
    <property type="match status" value="1"/>
</dbReference>
<proteinExistence type="predicted"/>
<dbReference type="Pfam" id="PF03102">
    <property type="entry name" value="NeuB"/>
    <property type="match status" value="1"/>
</dbReference>
<dbReference type="SUPFAM" id="SSF51269">
    <property type="entry name" value="AFP III-like domain"/>
    <property type="match status" value="1"/>
</dbReference>
<dbReference type="InterPro" id="IPR013974">
    <property type="entry name" value="SAF"/>
</dbReference>
<dbReference type="Proteomes" id="UP001568698">
    <property type="component" value="Unassembled WGS sequence"/>
</dbReference>
<dbReference type="InterPro" id="IPR020007">
    <property type="entry name" value="NeuB/NeuA"/>
</dbReference>
<dbReference type="InterPro" id="IPR036732">
    <property type="entry name" value="AFP_Neu5c_C_sf"/>
</dbReference>
<dbReference type="EMBL" id="JBGLYH010000007">
    <property type="protein sequence ID" value="MEZ7195940.1"/>
    <property type="molecule type" value="Genomic_DNA"/>
</dbReference>
<evidence type="ECO:0000313" key="2">
    <source>
        <dbReference type="EMBL" id="MEZ7195940.1"/>
    </source>
</evidence>
<name>A0ABV4K1P6_9BACT</name>
<gene>
    <name evidence="2" type="primary">neuB</name>
    <name evidence="2" type="ORF">AB6M95_04200</name>
</gene>
<dbReference type="InterPro" id="IPR051690">
    <property type="entry name" value="PseI-like"/>
</dbReference>
<dbReference type="RefSeq" id="WP_371385483.1">
    <property type="nucleotide sequence ID" value="NZ_JBGLYH010000007.1"/>
</dbReference>
<dbReference type="CDD" id="cd11615">
    <property type="entry name" value="SAF_NeuB_like"/>
    <property type="match status" value="1"/>
</dbReference>
<comment type="caution">
    <text evidence="2">The sequence shown here is derived from an EMBL/GenBank/DDBJ whole genome shotgun (WGS) entry which is preliminary data.</text>
</comment>
<dbReference type="InterPro" id="IPR006190">
    <property type="entry name" value="SAF_AFP_Neu5Ac"/>
</dbReference>
<dbReference type="PANTHER" id="PTHR42966">
    <property type="entry name" value="N-ACETYLNEURAMINATE SYNTHASE"/>
    <property type="match status" value="1"/>
</dbReference>
<dbReference type="Gene3D" id="3.20.20.70">
    <property type="entry name" value="Aldolase class I"/>
    <property type="match status" value="1"/>
</dbReference>
<feature type="domain" description="AFP-like" evidence="1">
    <location>
        <begin position="285"/>
        <end position="338"/>
    </location>
</feature>
<dbReference type="InterPro" id="IPR057736">
    <property type="entry name" value="SAF_PseI/NeuA/NeuB"/>
</dbReference>
<keyword evidence="2" id="KW-0808">Transferase</keyword>
<reference evidence="2 3" key="1">
    <citation type="submission" date="2024-08" db="EMBL/GenBank/DDBJ databases">
        <title>Sulfate-reducing bacteria isolated from formation water of the oil field in Kazakhstan and description of Pseudodesulfovibrio sp.</title>
        <authorList>
            <person name="Bidzhieva S.K."/>
            <person name="Tourova T.P."/>
            <person name="Grouzdev D.S."/>
            <person name="Beletsky A.V."/>
            <person name="Sokolova D.S."/>
            <person name="Samigullina S.R."/>
            <person name="Poltaraus A.B."/>
            <person name="Avtukh A.N."/>
            <person name="Tereshina V.M."/>
            <person name="Zhaparov N.S."/>
            <person name="Mardanov A.V."/>
            <person name="Nazina T.N."/>
        </authorList>
    </citation>
    <scope>NUCLEOTIDE SEQUENCE [LARGE SCALE GENOMIC DNA]</scope>
    <source>
        <strain evidence="2 3">9FUS</strain>
    </source>
</reference>
<evidence type="ECO:0000259" key="1">
    <source>
        <dbReference type="PROSITE" id="PS50844"/>
    </source>
</evidence>
<dbReference type="PANTHER" id="PTHR42966:SF1">
    <property type="entry name" value="SIALIC ACID SYNTHASE"/>
    <property type="match status" value="1"/>
</dbReference>
<dbReference type="SMART" id="SM00858">
    <property type="entry name" value="SAF"/>
    <property type="match status" value="1"/>
</dbReference>
<dbReference type="GO" id="GO:0050462">
    <property type="term" value="F:N-acetylneuraminate synthase activity"/>
    <property type="evidence" value="ECO:0007669"/>
    <property type="project" value="UniProtKB-EC"/>
</dbReference>
<evidence type="ECO:0000313" key="3">
    <source>
        <dbReference type="Proteomes" id="UP001568698"/>
    </source>
</evidence>
<dbReference type="EC" id="2.5.1.56" evidence="2"/>
<dbReference type="NCBIfam" id="TIGR03569">
    <property type="entry name" value="NeuB_NnaB"/>
    <property type="match status" value="1"/>
</dbReference>
<keyword evidence="3" id="KW-1185">Reference proteome</keyword>